<accession>A0A5A7RKM9</accession>
<evidence type="ECO:0000256" key="3">
    <source>
        <dbReference type="SAM" id="Coils"/>
    </source>
</evidence>
<sequence length="237" mass="25836">MGTIVLYPSPTMGHLISMVELEKLILHHHPSATVTILTVSPSLNTGSTAVYIHAVPSITFHHLPAVHLDLQTFPSMEAVVFETLRLHLCRRRHDFLPPLPGGPRWKNCEHIREFGGEVGDPTGGGAGARVGGRVREPLRVELGAGGSRAGVLMVVWPLHAEQKLNRTVLVEEIKVALRMEMAEDGFVAAEEVERRVRGLMEEVEEVTRVVEEQSLEAAAAIAEGGSSIVELGKLFQS</sequence>
<proteinExistence type="inferred from homology"/>
<dbReference type="Proteomes" id="UP000325081">
    <property type="component" value="Unassembled WGS sequence"/>
</dbReference>
<evidence type="ECO:0000256" key="2">
    <source>
        <dbReference type="ARBA" id="ARBA00022676"/>
    </source>
</evidence>
<evidence type="ECO:0000313" key="5">
    <source>
        <dbReference type="Proteomes" id="UP000325081"/>
    </source>
</evidence>
<comment type="similarity">
    <text evidence="1">Belongs to the UDP-glycosyltransferase family.</text>
</comment>
<name>A0A5A7RKM9_STRAF</name>
<dbReference type="InterPro" id="IPR050481">
    <property type="entry name" value="UDP-glycosyltransf_plant"/>
</dbReference>
<keyword evidence="2" id="KW-0328">Glycosyltransferase</keyword>
<dbReference type="GO" id="GO:0035251">
    <property type="term" value="F:UDP-glucosyltransferase activity"/>
    <property type="evidence" value="ECO:0007669"/>
    <property type="project" value="InterPro"/>
</dbReference>
<reference evidence="5" key="1">
    <citation type="journal article" date="2019" name="Curr. Biol.">
        <title>Genome Sequence of Striga asiatica Provides Insight into the Evolution of Plant Parasitism.</title>
        <authorList>
            <person name="Yoshida S."/>
            <person name="Kim S."/>
            <person name="Wafula E.K."/>
            <person name="Tanskanen J."/>
            <person name="Kim Y.M."/>
            <person name="Honaas L."/>
            <person name="Yang Z."/>
            <person name="Spallek T."/>
            <person name="Conn C.E."/>
            <person name="Ichihashi Y."/>
            <person name="Cheong K."/>
            <person name="Cui S."/>
            <person name="Der J.P."/>
            <person name="Gundlach H."/>
            <person name="Jiao Y."/>
            <person name="Hori C."/>
            <person name="Ishida J.K."/>
            <person name="Kasahara H."/>
            <person name="Kiba T."/>
            <person name="Kim M.S."/>
            <person name="Koo N."/>
            <person name="Laohavisit A."/>
            <person name="Lee Y.H."/>
            <person name="Lumba S."/>
            <person name="McCourt P."/>
            <person name="Mortimer J.C."/>
            <person name="Mutuku J.M."/>
            <person name="Nomura T."/>
            <person name="Sasaki-Sekimoto Y."/>
            <person name="Seto Y."/>
            <person name="Wang Y."/>
            <person name="Wakatake T."/>
            <person name="Sakakibara H."/>
            <person name="Demura T."/>
            <person name="Yamaguchi S."/>
            <person name="Yoneyama K."/>
            <person name="Manabe R.I."/>
            <person name="Nelson D.C."/>
            <person name="Schulman A.H."/>
            <person name="Timko M.P."/>
            <person name="dePamphilis C.W."/>
            <person name="Choi D."/>
            <person name="Shirasu K."/>
        </authorList>
    </citation>
    <scope>NUCLEOTIDE SEQUENCE [LARGE SCALE GENOMIC DNA]</scope>
    <source>
        <strain evidence="5">cv. UVA1</strain>
    </source>
</reference>
<evidence type="ECO:0000313" key="4">
    <source>
        <dbReference type="EMBL" id="GER57704.1"/>
    </source>
</evidence>
<keyword evidence="3" id="KW-0175">Coiled coil</keyword>
<keyword evidence="5" id="KW-1185">Reference proteome</keyword>
<dbReference type="OrthoDB" id="5835829at2759"/>
<protein>
    <submittedName>
        <fullName evidence="4">UDP-sugar:glycosyltransferase</fullName>
    </submittedName>
</protein>
<dbReference type="EMBL" id="BKCP01013514">
    <property type="protein sequence ID" value="GER57704.1"/>
    <property type="molecule type" value="Genomic_DNA"/>
</dbReference>
<organism evidence="4 5">
    <name type="scientific">Striga asiatica</name>
    <name type="common">Asiatic witchweed</name>
    <name type="synonym">Buchnera asiatica</name>
    <dbReference type="NCBI Taxonomy" id="4170"/>
    <lineage>
        <taxon>Eukaryota</taxon>
        <taxon>Viridiplantae</taxon>
        <taxon>Streptophyta</taxon>
        <taxon>Embryophyta</taxon>
        <taxon>Tracheophyta</taxon>
        <taxon>Spermatophyta</taxon>
        <taxon>Magnoliopsida</taxon>
        <taxon>eudicotyledons</taxon>
        <taxon>Gunneridae</taxon>
        <taxon>Pentapetalae</taxon>
        <taxon>asterids</taxon>
        <taxon>lamiids</taxon>
        <taxon>Lamiales</taxon>
        <taxon>Orobanchaceae</taxon>
        <taxon>Buchnereae</taxon>
        <taxon>Striga</taxon>
    </lineage>
</organism>
<dbReference type="AlphaFoldDB" id="A0A5A7RKM9"/>
<dbReference type="SUPFAM" id="SSF53756">
    <property type="entry name" value="UDP-Glycosyltransferase/glycogen phosphorylase"/>
    <property type="match status" value="2"/>
</dbReference>
<gene>
    <name evidence="4" type="ORF">STAS_35529</name>
</gene>
<dbReference type="Gene3D" id="3.40.50.2000">
    <property type="entry name" value="Glycogen Phosphorylase B"/>
    <property type="match status" value="2"/>
</dbReference>
<dbReference type="PANTHER" id="PTHR48048:SF30">
    <property type="entry name" value="GLYCOSYLTRANSFERASE"/>
    <property type="match status" value="1"/>
</dbReference>
<feature type="coiled-coil region" evidence="3">
    <location>
        <begin position="189"/>
        <end position="216"/>
    </location>
</feature>
<keyword evidence="4" id="KW-0808">Transferase</keyword>
<evidence type="ECO:0000256" key="1">
    <source>
        <dbReference type="ARBA" id="ARBA00009995"/>
    </source>
</evidence>
<comment type="caution">
    <text evidence="4">The sequence shown here is derived from an EMBL/GenBank/DDBJ whole genome shotgun (WGS) entry which is preliminary data.</text>
</comment>
<dbReference type="PANTHER" id="PTHR48048">
    <property type="entry name" value="GLYCOSYLTRANSFERASE"/>
    <property type="match status" value="1"/>
</dbReference>